<organism evidence="3 4">
    <name type="scientific">Aphanomyces stellatus</name>
    <dbReference type="NCBI Taxonomy" id="120398"/>
    <lineage>
        <taxon>Eukaryota</taxon>
        <taxon>Sar</taxon>
        <taxon>Stramenopiles</taxon>
        <taxon>Oomycota</taxon>
        <taxon>Saprolegniomycetes</taxon>
        <taxon>Saprolegniales</taxon>
        <taxon>Verrucalvaceae</taxon>
        <taxon>Aphanomyces</taxon>
    </lineage>
</organism>
<reference evidence="3 4" key="1">
    <citation type="submission" date="2019-03" db="EMBL/GenBank/DDBJ databases">
        <authorList>
            <person name="Gaulin E."/>
            <person name="Dumas B."/>
        </authorList>
    </citation>
    <scope>NUCLEOTIDE SEQUENCE [LARGE SCALE GENOMIC DNA]</scope>
    <source>
        <strain evidence="3">CBS 568.67</strain>
    </source>
</reference>
<evidence type="ECO:0000313" key="3">
    <source>
        <dbReference type="EMBL" id="VFT85399.1"/>
    </source>
</evidence>
<accession>A0A485KKG1</accession>
<dbReference type="AlphaFoldDB" id="A0A485KKG1"/>
<dbReference type="Proteomes" id="UP000332933">
    <property type="component" value="Unassembled WGS sequence"/>
</dbReference>
<evidence type="ECO:0000313" key="4">
    <source>
        <dbReference type="Proteomes" id="UP000332933"/>
    </source>
</evidence>
<sequence>MSGFVCAFCAVVNPAIFAKCSNCDAAMPDWRSKVEVMQDQLTDLQKRHAKLERHVAIVESSVRQREAAVAVREHRAAEDHAALDLLRDSLVRQNTAFVHKEEALVAAKAALETAAADLVKAKAAKEMQDAATQGRVEVLEKQLAEVLRRGTPQGSGRDTGDEHDSPVPKKRGHRVGAFVSLNGPMGGPMTVLNVKIDEASARSQQATVDGSCS</sequence>
<keyword evidence="4" id="KW-1185">Reference proteome</keyword>
<feature type="region of interest" description="Disordered" evidence="1">
    <location>
        <begin position="148"/>
        <end position="173"/>
    </location>
</feature>
<evidence type="ECO:0000313" key="2">
    <source>
        <dbReference type="EMBL" id="KAF0701067.1"/>
    </source>
</evidence>
<evidence type="ECO:0000256" key="1">
    <source>
        <dbReference type="SAM" id="MobiDB-lite"/>
    </source>
</evidence>
<feature type="compositionally biased region" description="Basic and acidic residues" evidence="1">
    <location>
        <begin position="158"/>
        <end position="167"/>
    </location>
</feature>
<dbReference type="EMBL" id="CAADRA010005124">
    <property type="protein sequence ID" value="VFT85399.1"/>
    <property type="molecule type" value="Genomic_DNA"/>
</dbReference>
<reference evidence="2" key="2">
    <citation type="submission" date="2019-06" db="EMBL/GenBank/DDBJ databases">
        <title>Genomics analysis of Aphanomyces spp. identifies a new class of oomycete effector associated with host adaptation.</title>
        <authorList>
            <person name="Gaulin E."/>
        </authorList>
    </citation>
    <scope>NUCLEOTIDE SEQUENCE</scope>
    <source>
        <strain evidence="2">CBS 578.67</strain>
    </source>
</reference>
<dbReference type="EMBL" id="VJMH01005103">
    <property type="protein sequence ID" value="KAF0701067.1"/>
    <property type="molecule type" value="Genomic_DNA"/>
</dbReference>
<proteinExistence type="predicted"/>
<protein>
    <submittedName>
        <fullName evidence="3">Aste57867_8513 protein</fullName>
    </submittedName>
</protein>
<name>A0A485KKG1_9STRA</name>
<gene>
    <name evidence="3" type="primary">Aste57867_8513</name>
    <name evidence="2" type="ORF">As57867_008481</name>
    <name evidence="3" type="ORF">ASTE57867_8513</name>
</gene>